<organism evidence="4 5">
    <name type="scientific">Methylocaldum szegediense</name>
    <dbReference type="NCBI Taxonomy" id="73780"/>
    <lineage>
        <taxon>Bacteria</taxon>
        <taxon>Pseudomonadati</taxon>
        <taxon>Pseudomonadota</taxon>
        <taxon>Gammaproteobacteria</taxon>
        <taxon>Methylococcales</taxon>
        <taxon>Methylococcaceae</taxon>
        <taxon>Methylocaldum</taxon>
    </lineage>
</organism>
<dbReference type="NCBIfam" id="TIGR03014">
    <property type="entry name" value="EpsL"/>
    <property type="match status" value="1"/>
</dbReference>
<name>A0ABM9HW11_9GAMM</name>
<comment type="subcellular location">
    <subcellularLocation>
        <location evidence="1">Cell outer membrane</location>
    </subcellularLocation>
</comment>
<sequence>MYKPKAETIISLTFLVWTEASFGVADPTDTFQPYISETLTYDDNLFRRPRETNPNAPIDDSKRWDLINRLSAGLKTYIPVSRQEFFIEGKVDDNRFVNHDNLNHVSAVAKGAWKWQLGTSLGGILGYDYRQYLGRFTNTDFFGKDLITDNSALVDINYKFNPRWRLNGQYRWLNSEHGAAERQFLDLKSNTGIIGLHYKSPDENTIGIQYTHTDARLPNRERILSALIDNQYQEHELSALYKWQITGKSLVEGRVGYRIRKHKQFSQRDYEGEAWRFNYQWTPTGKTTITLSGWGDLLNKTSDITASYVITRGVSITPTWSVTPKIDLQATFSWEEWQYAGDPKLRPDAKTDEDTILIGRLSASYNFSDHGELNIVYEKGHRNSTRKFGDYEYNAVFANTILKF</sequence>
<protein>
    <submittedName>
        <fullName evidence="4">Exopolysaccharide biosynthesis operon protein EpsL</fullName>
    </submittedName>
</protein>
<proteinExistence type="predicted"/>
<dbReference type="InterPro" id="IPR017465">
    <property type="entry name" value="EpsL_proteobac"/>
</dbReference>
<evidence type="ECO:0000313" key="4">
    <source>
        <dbReference type="EMBL" id="CAI8724186.1"/>
    </source>
</evidence>
<dbReference type="SUPFAM" id="SSF56935">
    <property type="entry name" value="Porins"/>
    <property type="match status" value="1"/>
</dbReference>
<keyword evidence="5" id="KW-1185">Reference proteome</keyword>
<dbReference type="Gene3D" id="2.40.170.20">
    <property type="entry name" value="TonB-dependent receptor, beta-barrel domain"/>
    <property type="match status" value="1"/>
</dbReference>
<evidence type="ECO:0000256" key="3">
    <source>
        <dbReference type="ARBA" id="ARBA00023237"/>
    </source>
</evidence>
<dbReference type="Proteomes" id="UP001162030">
    <property type="component" value="Chromosome"/>
</dbReference>
<evidence type="ECO:0000256" key="2">
    <source>
        <dbReference type="ARBA" id="ARBA00023136"/>
    </source>
</evidence>
<gene>
    <name evidence="4" type="ORF">MSZNOR_0152</name>
</gene>
<dbReference type="EMBL" id="OX458333">
    <property type="protein sequence ID" value="CAI8724186.1"/>
    <property type="molecule type" value="Genomic_DNA"/>
</dbReference>
<accession>A0ABM9HW11</accession>
<keyword evidence="2" id="KW-0472">Membrane</keyword>
<reference evidence="4 5" key="1">
    <citation type="submission" date="2023-03" db="EMBL/GenBank/DDBJ databases">
        <authorList>
            <person name="Pearce D."/>
        </authorList>
    </citation>
    <scope>NUCLEOTIDE SEQUENCE [LARGE SCALE GENOMIC DNA]</scope>
    <source>
        <strain evidence="4">Msz</strain>
    </source>
</reference>
<keyword evidence="3" id="KW-0998">Cell outer membrane</keyword>
<dbReference type="RefSeq" id="WP_026610391.1">
    <property type="nucleotide sequence ID" value="NZ_OX458333.1"/>
</dbReference>
<dbReference type="InterPro" id="IPR036942">
    <property type="entry name" value="Beta-barrel_TonB_sf"/>
</dbReference>
<evidence type="ECO:0000256" key="1">
    <source>
        <dbReference type="ARBA" id="ARBA00004442"/>
    </source>
</evidence>
<evidence type="ECO:0000313" key="5">
    <source>
        <dbReference type="Proteomes" id="UP001162030"/>
    </source>
</evidence>